<dbReference type="STRING" id="675511.GCA_000341735_03555"/>
<dbReference type="Pfam" id="PF00543">
    <property type="entry name" value="P-II"/>
    <property type="match status" value="1"/>
</dbReference>
<dbReference type="InterPro" id="IPR015867">
    <property type="entry name" value="N-reg_PII/ATP_PRibTrfase_C"/>
</dbReference>
<dbReference type="SUPFAM" id="SSF54913">
    <property type="entry name" value="GlnB-like"/>
    <property type="match status" value="1"/>
</dbReference>
<dbReference type="SMART" id="SM00938">
    <property type="entry name" value="P-II"/>
    <property type="match status" value="1"/>
</dbReference>
<gene>
    <name evidence="1" type="ORF">EQU24_19415</name>
</gene>
<dbReference type="OrthoDB" id="9793517at2"/>
<protein>
    <submittedName>
        <fullName evidence="1">P-II family nitrogen regulator</fullName>
    </submittedName>
</protein>
<dbReference type="Proteomes" id="UP000305881">
    <property type="component" value="Chromosome"/>
</dbReference>
<reference evidence="2" key="1">
    <citation type="journal article" date="2019" name="J. Bacteriol.">
        <title>A Mutagenic Screen Identifies a TonB-Dependent Receptor Required for the Lanthanide Metal Switch in the Type I Methanotroph 'Methylotuvimicrobium buryatense' 5GB1C.</title>
        <authorList>
            <person name="Groom J.D."/>
            <person name="Ford S.M."/>
            <person name="Pesesky M.W."/>
            <person name="Lidstrom M.E."/>
        </authorList>
    </citation>
    <scope>NUCLEOTIDE SEQUENCE [LARGE SCALE GENOMIC DNA]</scope>
    <source>
        <strain evidence="2">5GB1C</strain>
    </source>
</reference>
<evidence type="ECO:0000313" key="1">
    <source>
        <dbReference type="EMBL" id="QCW84161.1"/>
    </source>
</evidence>
<keyword evidence="2" id="KW-1185">Reference proteome</keyword>
<dbReference type="AlphaFoldDB" id="A0A4P9UUS3"/>
<dbReference type="InterPro" id="IPR011322">
    <property type="entry name" value="N-reg_PII-like_a/b"/>
</dbReference>
<dbReference type="InterPro" id="IPR002187">
    <property type="entry name" value="N-reg_PII"/>
</dbReference>
<organism evidence="1 2">
    <name type="scientific">Methylotuvimicrobium buryatense</name>
    <name type="common">Methylomicrobium buryatense</name>
    <dbReference type="NCBI Taxonomy" id="95641"/>
    <lineage>
        <taxon>Bacteria</taxon>
        <taxon>Pseudomonadati</taxon>
        <taxon>Pseudomonadota</taxon>
        <taxon>Gammaproteobacteria</taxon>
        <taxon>Methylococcales</taxon>
        <taxon>Methylococcaceae</taxon>
        <taxon>Methylotuvimicrobium</taxon>
    </lineage>
</organism>
<dbReference type="GO" id="GO:0030234">
    <property type="term" value="F:enzyme regulator activity"/>
    <property type="evidence" value="ECO:0007669"/>
    <property type="project" value="InterPro"/>
</dbReference>
<accession>A0A4P9UUS3</accession>
<dbReference type="KEGG" id="mbur:EQU24_19415"/>
<dbReference type="GO" id="GO:0006808">
    <property type="term" value="P:regulation of nitrogen utilization"/>
    <property type="evidence" value="ECO:0007669"/>
    <property type="project" value="InterPro"/>
</dbReference>
<dbReference type="Gene3D" id="3.30.70.120">
    <property type="match status" value="1"/>
</dbReference>
<sequence length="115" mass="12388">MLFKLIMVFVDEDKVEDVMDASRNAGATGATIISKARGQGLEKVVGILGFEILSPRAVVLILAEARRAERILEAVTEAGNLDESLGTGIAIQLDVDKALGLSEHVKELEKKKPFV</sequence>
<proteinExistence type="predicted"/>
<name>A0A4P9UUS3_METBY</name>
<evidence type="ECO:0000313" key="2">
    <source>
        <dbReference type="Proteomes" id="UP000305881"/>
    </source>
</evidence>
<dbReference type="PROSITE" id="PS51343">
    <property type="entry name" value="PII_GLNB_DOM"/>
    <property type="match status" value="1"/>
</dbReference>
<dbReference type="RefSeq" id="WP_014146999.1">
    <property type="nucleotide sequence ID" value="NZ_CP035467.1"/>
</dbReference>
<dbReference type="EMBL" id="CP035467">
    <property type="protein sequence ID" value="QCW84161.1"/>
    <property type="molecule type" value="Genomic_DNA"/>
</dbReference>